<feature type="compositionally biased region" description="Basic and acidic residues" evidence="1">
    <location>
        <begin position="61"/>
        <end position="70"/>
    </location>
</feature>
<comment type="caution">
    <text evidence="2">The sequence shown here is derived from an EMBL/GenBank/DDBJ whole genome shotgun (WGS) entry which is preliminary data.</text>
</comment>
<sequence>LQHEAKRRMQPDVAKLMEKDPRLRTAAAKALTDKPASKEAKAKMPTKARSKRQLMEEEAFEQQKEQRTAS</sequence>
<proteinExistence type="predicted"/>
<feature type="compositionally biased region" description="Basic and acidic residues" evidence="1">
    <location>
        <begin position="31"/>
        <end position="42"/>
    </location>
</feature>
<organism evidence="2 3">
    <name type="scientific">Symbiodinium pilosum</name>
    <name type="common">Dinoflagellate</name>
    <dbReference type="NCBI Taxonomy" id="2952"/>
    <lineage>
        <taxon>Eukaryota</taxon>
        <taxon>Sar</taxon>
        <taxon>Alveolata</taxon>
        <taxon>Dinophyceae</taxon>
        <taxon>Suessiales</taxon>
        <taxon>Symbiodiniaceae</taxon>
        <taxon>Symbiodinium</taxon>
    </lineage>
</organism>
<gene>
    <name evidence="2" type="ORF">SPIL2461_LOCUS2443</name>
</gene>
<evidence type="ECO:0000256" key="1">
    <source>
        <dbReference type="SAM" id="MobiDB-lite"/>
    </source>
</evidence>
<dbReference type="EMBL" id="CAJNIZ010002669">
    <property type="protein sequence ID" value="CAE7213329.1"/>
    <property type="molecule type" value="Genomic_DNA"/>
</dbReference>
<evidence type="ECO:0000313" key="3">
    <source>
        <dbReference type="Proteomes" id="UP000649617"/>
    </source>
</evidence>
<feature type="non-terminal residue" evidence="2">
    <location>
        <position position="70"/>
    </location>
</feature>
<feature type="region of interest" description="Disordered" evidence="1">
    <location>
        <begin position="1"/>
        <end position="20"/>
    </location>
</feature>
<dbReference type="AlphaFoldDB" id="A0A812JSF7"/>
<feature type="region of interest" description="Disordered" evidence="1">
    <location>
        <begin position="27"/>
        <end position="70"/>
    </location>
</feature>
<accession>A0A812JSF7</accession>
<name>A0A812JSF7_SYMPI</name>
<dbReference type="Proteomes" id="UP000649617">
    <property type="component" value="Unassembled WGS sequence"/>
</dbReference>
<protein>
    <submittedName>
        <fullName evidence="2">Uncharacterized protein</fullName>
    </submittedName>
</protein>
<reference evidence="2" key="1">
    <citation type="submission" date="2021-02" db="EMBL/GenBank/DDBJ databases">
        <authorList>
            <person name="Dougan E. K."/>
            <person name="Rhodes N."/>
            <person name="Thang M."/>
            <person name="Chan C."/>
        </authorList>
    </citation>
    <scope>NUCLEOTIDE SEQUENCE</scope>
</reference>
<keyword evidence="3" id="KW-1185">Reference proteome</keyword>
<evidence type="ECO:0000313" key="2">
    <source>
        <dbReference type="EMBL" id="CAE7213329.1"/>
    </source>
</evidence>